<protein>
    <submittedName>
        <fullName evidence="4">Peptide deformylase</fullName>
        <ecNumber evidence="4">3.5.1.88</ecNumber>
    </submittedName>
</protein>
<evidence type="ECO:0000313" key="9">
    <source>
        <dbReference type="Proteomes" id="UP000095679"/>
    </source>
</evidence>
<dbReference type="PANTHER" id="PTHR10458:SF22">
    <property type="entry name" value="PEPTIDE DEFORMYLASE"/>
    <property type="match status" value="1"/>
</dbReference>
<dbReference type="NCBIfam" id="NF006670">
    <property type="entry name" value="PRK09218.1"/>
    <property type="match status" value="1"/>
</dbReference>
<dbReference type="GeneID" id="75048264"/>
<dbReference type="PANTHER" id="PTHR10458">
    <property type="entry name" value="PEPTIDE DEFORMYLASE"/>
    <property type="match status" value="1"/>
</dbReference>
<dbReference type="Gene3D" id="3.90.45.10">
    <property type="entry name" value="Peptide deformylase"/>
    <property type="match status" value="1"/>
</dbReference>
<keyword evidence="11" id="KW-1185">Reference proteome</keyword>
<dbReference type="CDD" id="cd00487">
    <property type="entry name" value="Pep_deformylase"/>
    <property type="match status" value="1"/>
</dbReference>
<reference evidence="10 11" key="2">
    <citation type="submission" date="2018-08" db="EMBL/GenBank/DDBJ databases">
        <title>A genome reference for cultivated species of the human gut microbiota.</title>
        <authorList>
            <person name="Zou Y."/>
            <person name="Xue W."/>
            <person name="Luo G."/>
        </authorList>
    </citation>
    <scope>NUCLEOTIDE SEQUENCE [LARGE SCALE GENOMIC DNA]</scope>
    <source>
        <strain evidence="7 11">AM34-3LB</strain>
        <strain evidence="6 12">AM48-23BH</strain>
        <strain evidence="5 10">TM10-1AC</strain>
    </source>
</reference>
<evidence type="ECO:0000313" key="11">
    <source>
        <dbReference type="Proteomes" id="UP000284621"/>
    </source>
</evidence>
<accession>A0A174L1A5</accession>
<dbReference type="Proteomes" id="UP000284621">
    <property type="component" value="Unassembled WGS sequence"/>
</dbReference>
<dbReference type="EMBL" id="CYYC01000018">
    <property type="protein sequence ID" value="CUN01348.1"/>
    <property type="molecule type" value="Genomic_DNA"/>
</dbReference>
<evidence type="ECO:0000313" key="8">
    <source>
        <dbReference type="Proteomes" id="UP000095390"/>
    </source>
</evidence>
<keyword evidence="4" id="KW-0378">Hydrolase</keyword>
<reference evidence="8 9" key="1">
    <citation type="submission" date="2015-09" db="EMBL/GenBank/DDBJ databases">
        <authorList>
            <consortium name="Pathogen Informatics"/>
        </authorList>
    </citation>
    <scope>NUCLEOTIDE SEQUENCE [LARGE SCALE GENOMIC DNA]</scope>
    <source>
        <strain evidence="4 9">2789STDY5834835</strain>
        <strain evidence="3 8">2789STDY5834966</strain>
    </source>
</reference>
<evidence type="ECO:0000313" key="4">
    <source>
        <dbReference type="EMBL" id="CUP18374.1"/>
    </source>
</evidence>
<dbReference type="InterPro" id="IPR023635">
    <property type="entry name" value="Peptide_deformylase"/>
</dbReference>
<dbReference type="RefSeq" id="WP_005344883.1">
    <property type="nucleotide sequence ID" value="NZ_BLYK01000090.1"/>
</dbReference>
<organism evidence="4 9">
    <name type="scientific">Anaerobutyricum hallii</name>
    <dbReference type="NCBI Taxonomy" id="39488"/>
    <lineage>
        <taxon>Bacteria</taxon>
        <taxon>Bacillati</taxon>
        <taxon>Bacillota</taxon>
        <taxon>Clostridia</taxon>
        <taxon>Lachnospirales</taxon>
        <taxon>Lachnospiraceae</taxon>
        <taxon>Anaerobutyricum</taxon>
    </lineage>
</organism>
<evidence type="ECO:0000313" key="7">
    <source>
        <dbReference type="EMBL" id="RHC63650.1"/>
    </source>
</evidence>
<dbReference type="Proteomes" id="UP000095390">
    <property type="component" value="Unassembled WGS sequence"/>
</dbReference>
<dbReference type="SUPFAM" id="SSF56420">
    <property type="entry name" value="Peptide deformylase"/>
    <property type="match status" value="1"/>
</dbReference>
<dbReference type="EMBL" id="CYZL01000051">
    <property type="protein sequence ID" value="CUP18374.1"/>
    <property type="molecule type" value="Genomic_DNA"/>
</dbReference>
<dbReference type="InterPro" id="IPR036821">
    <property type="entry name" value="Peptide_deformylase_sf"/>
</dbReference>
<evidence type="ECO:0000313" key="12">
    <source>
        <dbReference type="Proteomes" id="UP000286561"/>
    </source>
</evidence>
<dbReference type="PIRSF" id="PIRSF004749">
    <property type="entry name" value="Pep_def"/>
    <property type="match status" value="1"/>
</dbReference>
<dbReference type="Proteomes" id="UP000262524">
    <property type="component" value="Unassembled WGS sequence"/>
</dbReference>
<evidence type="ECO:0000313" key="3">
    <source>
        <dbReference type="EMBL" id="CUN01348.1"/>
    </source>
</evidence>
<evidence type="ECO:0000313" key="10">
    <source>
        <dbReference type="Proteomes" id="UP000262524"/>
    </source>
</evidence>
<dbReference type="Proteomes" id="UP000095679">
    <property type="component" value="Unassembled WGS sequence"/>
</dbReference>
<dbReference type="EMBL" id="QSID01000010">
    <property type="protein sequence ID" value="RHC63650.1"/>
    <property type="molecule type" value="Genomic_DNA"/>
</dbReference>
<dbReference type="AlphaFoldDB" id="A0A174L1A5"/>
<gene>
    <name evidence="4" type="primary">def_2</name>
    <name evidence="7" type="ORF">DW833_09720</name>
    <name evidence="6" type="ORF">DW972_09090</name>
    <name evidence="5" type="ORF">DXD91_01190</name>
    <name evidence="4" type="ORF">ERS852450_03221</name>
    <name evidence="3" type="ORF">ERS852578_01639</name>
</gene>
<proteinExistence type="inferred from homology"/>
<dbReference type="GO" id="GO:0042586">
    <property type="term" value="F:peptide deformylase activity"/>
    <property type="evidence" value="ECO:0007669"/>
    <property type="project" value="UniProtKB-EC"/>
</dbReference>
<dbReference type="Proteomes" id="UP000286561">
    <property type="component" value="Unassembled WGS sequence"/>
</dbReference>
<evidence type="ECO:0000256" key="1">
    <source>
        <dbReference type="ARBA" id="ARBA00010759"/>
    </source>
</evidence>
<evidence type="ECO:0000256" key="2">
    <source>
        <dbReference type="ARBA" id="ARBA00023004"/>
    </source>
</evidence>
<dbReference type="EMBL" id="QSOE01000004">
    <property type="protein sequence ID" value="RGI92140.1"/>
    <property type="molecule type" value="Genomic_DNA"/>
</dbReference>
<comment type="similarity">
    <text evidence="1">Belongs to the polypeptide deformylase family.</text>
</comment>
<evidence type="ECO:0000313" key="5">
    <source>
        <dbReference type="EMBL" id="RGI92140.1"/>
    </source>
</evidence>
<sequence>MVRAIMKDVLFLKKKAVPATKDDMPVVQDLLDTLKANETGCVGMAANMIGVNKRIIAVNMGFANIAMLNPVIVSKKEPYEAEEGCLSLKGVRKTTRYQEIEVEYEDIHFKKQHQKYKGWVAQIIQHEVDHCEGIII</sequence>
<name>A0A174L1A5_9FIRM</name>
<dbReference type="Pfam" id="PF01327">
    <property type="entry name" value="Pep_deformylase"/>
    <property type="match status" value="1"/>
</dbReference>
<dbReference type="EC" id="3.5.1.88" evidence="4"/>
<dbReference type="EMBL" id="QSEP01000053">
    <property type="protein sequence ID" value="RGZ82219.1"/>
    <property type="molecule type" value="Genomic_DNA"/>
</dbReference>
<dbReference type="OrthoDB" id="9784988at2"/>
<dbReference type="PRINTS" id="PR01576">
    <property type="entry name" value="PDEFORMYLASE"/>
</dbReference>
<evidence type="ECO:0000313" key="6">
    <source>
        <dbReference type="EMBL" id="RGZ82219.1"/>
    </source>
</evidence>
<keyword evidence="2" id="KW-0408">Iron</keyword>